<evidence type="ECO:0000313" key="3">
    <source>
        <dbReference type="Proteomes" id="UP001501490"/>
    </source>
</evidence>
<organism evidence="2 3">
    <name type="scientific">Microlunatus ginsengisoli</name>
    <dbReference type="NCBI Taxonomy" id="363863"/>
    <lineage>
        <taxon>Bacteria</taxon>
        <taxon>Bacillati</taxon>
        <taxon>Actinomycetota</taxon>
        <taxon>Actinomycetes</taxon>
        <taxon>Propionibacteriales</taxon>
        <taxon>Propionibacteriaceae</taxon>
        <taxon>Microlunatus</taxon>
    </lineage>
</organism>
<dbReference type="InterPro" id="IPR016181">
    <property type="entry name" value="Acyl_CoA_acyltransferase"/>
</dbReference>
<dbReference type="SUPFAM" id="SSF55729">
    <property type="entry name" value="Acyl-CoA N-acyltransferases (Nat)"/>
    <property type="match status" value="1"/>
</dbReference>
<evidence type="ECO:0008006" key="4">
    <source>
        <dbReference type="Google" id="ProtNLM"/>
    </source>
</evidence>
<sequence>MTTSQFAFPGGPELRPLTADDILPAELPGPPIDQGSPRDPRPVVAVDHDQLVGVGWTSLDPVLELYFAEINVVVDHRRRGVGTALFRAVCAGADPSFPVCARVMSSQPWRRGFADSLGCVTRVRCPEVWIDPVSEPGRAWADRQVLPPGFRTLPLAEVDRELVIGAWASYYDWAHRPLGAVRTERLREHWDRYADGLDPQLSMITTDEPGTVVAFSLVTPDGWQGRTFVVAETADPAQPDGDALLTATVAASIRALARRGTRLVELEGHATDPHSPALARSLPPGGSDPMEIVELTRSAQSVAARCSSTAA</sequence>
<dbReference type="Proteomes" id="UP001501490">
    <property type="component" value="Unassembled WGS sequence"/>
</dbReference>
<gene>
    <name evidence="2" type="ORF">GCM10022236_39690</name>
</gene>
<dbReference type="CDD" id="cd04301">
    <property type="entry name" value="NAT_SF"/>
    <property type="match status" value="1"/>
</dbReference>
<dbReference type="EMBL" id="BAABAB010000031">
    <property type="protein sequence ID" value="GAA3633169.1"/>
    <property type="molecule type" value="Genomic_DNA"/>
</dbReference>
<dbReference type="RefSeq" id="WP_344807843.1">
    <property type="nucleotide sequence ID" value="NZ_BAABAB010000031.1"/>
</dbReference>
<evidence type="ECO:0000313" key="2">
    <source>
        <dbReference type="EMBL" id="GAA3633169.1"/>
    </source>
</evidence>
<evidence type="ECO:0000256" key="1">
    <source>
        <dbReference type="SAM" id="MobiDB-lite"/>
    </source>
</evidence>
<proteinExistence type="predicted"/>
<feature type="region of interest" description="Disordered" evidence="1">
    <location>
        <begin position="21"/>
        <end position="43"/>
    </location>
</feature>
<keyword evidence="3" id="KW-1185">Reference proteome</keyword>
<accession>A0ABP7AJ85</accession>
<comment type="caution">
    <text evidence="2">The sequence shown here is derived from an EMBL/GenBank/DDBJ whole genome shotgun (WGS) entry which is preliminary data.</text>
</comment>
<reference evidence="3" key="1">
    <citation type="journal article" date="2019" name="Int. J. Syst. Evol. Microbiol.">
        <title>The Global Catalogue of Microorganisms (GCM) 10K type strain sequencing project: providing services to taxonomists for standard genome sequencing and annotation.</title>
        <authorList>
            <consortium name="The Broad Institute Genomics Platform"/>
            <consortium name="The Broad Institute Genome Sequencing Center for Infectious Disease"/>
            <person name="Wu L."/>
            <person name="Ma J."/>
        </authorList>
    </citation>
    <scope>NUCLEOTIDE SEQUENCE [LARGE SCALE GENOMIC DNA]</scope>
    <source>
        <strain evidence="3">JCM 16929</strain>
    </source>
</reference>
<name>A0ABP7AJ85_9ACTN</name>
<feature type="region of interest" description="Disordered" evidence="1">
    <location>
        <begin position="269"/>
        <end position="288"/>
    </location>
</feature>
<protein>
    <recommendedName>
        <fullName evidence="4">GNAT family N-acetyltransferase</fullName>
    </recommendedName>
</protein>
<dbReference type="Gene3D" id="3.40.630.30">
    <property type="match status" value="1"/>
</dbReference>